<reference evidence="3" key="1">
    <citation type="submission" date="2021-09" db="EMBL/GenBank/DDBJ databases">
        <authorList>
            <consortium name="AG Swart"/>
            <person name="Singh M."/>
            <person name="Singh A."/>
            <person name="Seah K."/>
            <person name="Emmerich C."/>
        </authorList>
    </citation>
    <scope>NUCLEOTIDE SEQUENCE</scope>
    <source>
        <strain evidence="3">ATCC30299</strain>
    </source>
</reference>
<name>A0AAU9JGF5_9CILI</name>
<dbReference type="PANTHER" id="PTHR46731:SF1">
    <property type="entry name" value="F-BOX ONLY PROTEIN 15"/>
    <property type="match status" value="1"/>
</dbReference>
<protein>
    <recommendedName>
        <fullName evidence="2">F-box domain-containing protein</fullName>
    </recommendedName>
</protein>
<dbReference type="InterPro" id="IPR036047">
    <property type="entry name" value="F-box-like_dom_sf"/>
</dbReference>
<proteinExistence type="predicted"/>
<feature type="domain" description="F-box" evidence="2">
    <location>
        <begin position="1"/>
        <end position="44"/>
    </location>
</feature>
<dbReference type="Pfam" id="PF12937">
    <property type="entry name" value="F-box-like"/>
    <property type="match status" value="1"/>
</dbReference>
<dbReference type="Gene3D" id="1.20.1280.50">
    <property type="match status" value="1"/>
</dbReference>
<evidence type="ECO:0000256" key="1">
    <source>
        <dbReference type="SAM" id="Coils"/>
    </source>
</evidence>
<keyword evidence="1" id="KW-0175">Coiled coil</keyword>
<keyword evidence="4" id="KW-1185">Reference proteome</keyword>
<dbReference type="SMART" id="SM00256">
    <property type="entry name" value="FBOX"/>
    <property type="match status" value="1"/>
</dbReference>
<sequence length="119" mass="14028">MDSLPDEIATEIFGFLAANDLCTVSLINKRFHSLAQSNFIWKNVFSRRWNMVPSSEGNLKEFYANLNCRVTGIISQYQSENHRLQELLAFEKKRQLESLNQRIQEKKNKRFIKELEMSL</sequence>
<feature type="coiled-coil region" evidence="1">
    <location>
        <begin position="74"/>
        <end position="116"/>
    </location>
</feature>
<dbReference type="AlphaFoldDB" id="A0AAU9JGF5"/>
<dbReference type="InterPro" id="IPR001810">
    <property type="entry name" value="F-box_dom"/>
</dbReference>
<dbReference type="GO" id="GO:0019005">
    <property type="term" value="C:SCF ubiquitin ligase complex"/>
    <property type="evidence" value="ECO:0007669"/>
    <property type="project" value="TreeGrafter"/>
</dbReference>
<gene>
    <name evidence="3" type="ORF">BSTOLATCC_MIC25117</name>
</gene>
<dbReference type="EMBL" id="CAJZBQ010000024">
    <property type="protein sequence ID" value="CAG9319872.1"/>
    <property type="molecule type" value="Genomic_DNA"/>
</dbReference>
<accession>A0AAU9JGF5</accession>
<evidence type="ECO:0000259" key="2">
    <source>
        <dbReference type="PROSITE" id="PS50181"/>
    </source>
</evidence>
<organism evidence="3 4">
    <name type="scientific">Blepharisma stoltei</name>
    <dbReference type="NCBI Taxonomy" id="1481888"/>
    <lineage>
        <taxon>Eukaryota</taxon>
        <taxon>Sar</taxon>
        <taxon>Alveolata</taxon>
        <taxon>Ciliophora</taxon>
        <taxon>Postciliodesmatophora</taxon>
        <taxon>Heterotrichea</taxon>
        <taxon>Heterotrichida</taxon>
        <taxon>Blepharismidae</taxon>
        <taxon>Blepharisma</taxon>
    </lineage>
</organism>
<comment type="caution">
    <text evidence="3">The sequence shown here is derived from an EMBL/GenBank/DDBJ whole genome shotgun (WGS) entry which is preliminary data.</text>
</comment>
<dbReference type="SUPFAM" id="SSF81383">
    <property type="entry name" value="F-box domain"/>
    <property type="match status" value="1"/>
</dbReference>
<evidence type="ECO:0000313" key="3">
    <source>
        <dbReference type="EMBL" id="CAG9319872.1"/>
    </source>
</evidence>
<evidence type="ECO:0000313" key="4">
    <source>
        <dbReference type="Proteomes" id="UP001162131"/>
    </source>
</evidence>
<dbReference type="Proteomes" id="UP001162131">
    <property type="component" value="Unassembled WGS sequence"/>
</dbReference>
<dbReference type="PANTHER" id="PTHR46731">
    <property type="entry name" value="F-BOX ONLY PROTEIN 15"/>
    <property type="match status" value="1"/>
</dbReference>
<dbReference type="PROSITE" id="PS50181">
    <property type="entry name" value="FBOX"/>
    <property type="match status" value="1"/>
</dbReference>